<dbReference type="InterPro" id="IPR009097">
    <property type="entry name" value="Cyclic_Pdiesterase"/>
</dbReference>
<dbReference type="Gene3D" id="3.90.1140.10">
    <property type="entry name" value="Cyclic phosphodiesterase"/>
    <property type="match status" value="1"/>
</dbReference>
<dbReference type="Proteomes" id="UP000426424">
    <property type="component" value="Chromosome"/>
</dbReference>
<evidence type="ECO:0000256" key="1">
    <source>
        <dbReference type="ARBA" id="ARBA00022801"/>
    </source>
</evidence>
<dbReference type="HAMAP" id="MF_01940">
    <property type="entry name" value="RNA_CPDase"/>
    <property type="match status" value="1"/>
</dbReference>
<evidence type="ECO:0000313" key="3">
    <source>
        <dbReference type="EMBL" id="QGU33207.1"/>
    </source>
</evidence>
<comment type="similarity">
    <text evidence="2">Belongs to the 2H phosphoesterase superfamily. ThpR family.</text>
</comment>
<name>A0A6I6EJB4_THETI</name>
<gene>
    <name evidence="3" type="primary">thpR</name>
    <name evidence="3" type="ORF">E6P07_09600</name>
</gene>
<dbReference type="InterPro" id="IPR004175">
    <property type="entry name" value="RNA_CPDase"/>
</dbReference>
<feature type="short sequence motif" description="HXTX 1" evidence="2">
    <location>
        <begin position="42"/>
        <end position="45"/>
    </location>
</feature>
<dbReference type="KEGG" id="ttp:E6P07_09600"/>
<dbReference type="PANTHER" id="PTHR35561:SF1">
    <property type="entry name" value="RNA 2',3'-CYCLIC PHOSPHODIESTERASE"/>
    <property type="match status" value="1"/>
</dbReference>
<feature type="active site" description="Proton acceptor" evidence="2">
    <location>
        <position position="126"/>
    </location>
</feature>
<proteinExistence type="inferred from homology"/>
<feature type="short sequence motif" description="HXTX 2" evidence="2">
    <location>
        <begin position="126"/>
        <end position="129"/>
    </location>
</feature>
<protein>
    <recommendedName>
        <fullName evidence="2">RNA 2',3'-cyclic phosphodiesterase</fullName>
        <shortName evidence="2">RNA 2',3'-CPDase</shortName>
        <ecNumber evidence="2">3.1.4.58</ecNumber>
    </recommendedName>
</protein>
<dbReference type="GO" id="GO:0004113">
    <property type="term" value="F:2',3'-cyclic-nucleotide 3'-phosphodiesterase activity"/>
    <property type="evidence" value="ECO:0007669"/>
    <property type="project" value="InterPro"/>
</dbReference>
<comment type="catalytic activity">
    <reaction evidence="2">
        <text>a 3'-end 2',3'-cyclophospho-ribonucleotide-RNA + H2O = a 3'-end 2'-phospho-ribonucleotide-RNA + H(+)</text>
        <dbReference type="Rhea" id="RHEA:11828"/>
        <dbReference type="Rhea" id="RHEA-COMP:10464"/>
        <dbReference type="Rhea" id="RHEA-COMP:17353"/>
        <dbReference type="ChEBI" id="CHEBI:15377"/>
        <dbReference type="ChEBI" id="CHEBI:15378"/>
        <dbReference type="ChEBI" id="CHEBI:83064"/>
        <dbReference type="ChEBI" id="CHEBI:173113"/>
        <dbReference type="EC" id="3.1.4.58"/>
    </reaction>
</comment>
<dbReference type="PANTHER" id="PTHR35561">
    <property type="entry name" value="RNA 2',3'-CYCLIC PHOSPHODIESTERASE"/>
    <property type="match status" value="1"/>
</dbReference>
<dbReference type="EC" id="3.1.4.58" evidence="2"/>
<dbReference type="Pfam" id="PF13563">
    <property type="entry name" value="2_5_RNA_ligase2"/>
    <property type="match status" value="1"/>
</dbReference>
<dbReference type="GO" id="GO:0008664">
    <property type="term" value="F:RNA 2',3'-cyclic 3'-phosphodiesterase activity"/>
    <property type="evidence" value="ECO:0007669"/>
    <property type="project" value="UniProtKB-EC"/>
</dbReference>
<dbReference type="OrthoDB" id="7061261at2"/>
<comment type="function">
    <text evidence="2">Hydrolyzes RNA 2',3'-cyclic phosphodiester to an RNA 2'-phosphomonoester.</text>
</comment>
<evidence type="ECO:0000313" key="4">
    <source>
        <dbReference type="Proteomes" id="UP000426424"/>
    </source>
</evidence>
<dbReference type="RefSeq" id="WP_153975401.1">
    <property type="nucleotide sequence ID" value="NZ_CP039268.1"/>
</dbReference>
<organism evidence="3 4">
    <name type="scientific">Thermochromatium tepidum ATCC 43061</name>
    <dbReference type="NCBI Taxonomy" id="316276"/>
    <lineage>
        <taxon>Bacteria</taxon>
        <taxon>Pseudomonadati</taxon>
        <taxon>Pseudomonadota</taxon>
        <taxon>Gammaproteobacteria</taxon>
        <taxon>Chromatiales</taxon>
        <taxon>Chromatiaceae</taxon>
        <taxon>Thermochromatium</taxon>
    </lineage>
</organism>
<keyword evidence="4" id="KW-1185">Reference proteome</keyword>
<dbReference type="EMBL" id="CP039268">
    <property type="protein sequence ID" value="QGU33207.1"/>
    <property type="molecule type" value="Genomic_DNA"/>
</dbReference>
<accession>A0A6I6EJB4</accession>
<feature type="active site" description="Proton donor" evidence="2">
    <location>
        <position position="42"/>
    </location>
</feature>
<reference evidence="3 4" key="1">
    <citation type="submission" date="2019-12" db="EMBL/GenBank/DDBJ databases">
        <title>The complete genome of the thermophilic, anoxygenic phototrophic gammaproteobacterium Thermochromatium tepidum.</title>
        <authorList>
            <person name="Sattley W.M."/>
            <person name="Swingley W.D."/>
            <person name="Burchell B.M."/>
            <person name="Gurbani S.A."/>
            <person name="Kujawa C.M."/>
            <person name="Nuccio D.A."/>
            <person name="Schladweiler J."/>
            <person name="Shaffer K.N."/>
            <person name="Stokes L.M."/>
            <person name="Touchman J.W."/>
            <person name="Blankenship R.E."/>
            <person name="Madigan M.T."/>
        </authorList>
    </citation>
    <scope>NUCLEOTIDE SEQUENCE [LARGE SCALE GENOMIC DNA]</scope>
    <source>
        <strain evidence="3 4">ATCC 43061</strain>
    </source>
</reference>
<dbReference type="AlphaFoldDB" id="A0A6I6EJB4"/>
<dbReference type="NCBIfam" id="TIGR02258">
    <property type="entry name" value="2_5_ligase"/>
    <property type="match status" value="1"/>
</dbReference>
<evidence type="ECO:0000256" key="2">
    <source>
        <dbReference type="HAMAP-Rule" id="MF_01940"/>
    </source>
</evidence>
<sequence>MAMADRWFLAIWPDAQARTALERQVSRLGPLPGRATHPLDWHLTLVFLGELAPERLACVETVPIAIAAHTAPFEVSLTQIDRFPHAQVLWCGPDHTPEPLAHLVADLQSALAACGIVPESRPYRPHLTLARRVRAAPARRFQSPITWTVRELVLAFGIAGARPGYRIQRRYPCGAP</sequence>
<dbReference type="SUPFAM" id="SSF55144">
    <property type="entry name" value="LigT-like"/>
    <property type="match status" value="1"/>
</dbReference>
<keyword evidence="1 2" id="KW-0378">Hydrolase</keyword>